<sequence>MLYVSVRANTGANPELSPGLTIAVPVGGCSDTVHFTSGNSSINLRLYFGATPAQALLPSAGNPNFVIVTAPQECEELNEPLGTCVRP</sequence>
<evidence type="ECO:0000313" key="2">
    <source>
        <dbReference type="Proteomes" id="UP000030002"/>
    </source>
</evidence>
<dbReference type="Proteomes" id="UP000030002">
    <property type="component" value="Unassembled WGS sequence"/>
</dbReference>
<dbReference type="AlphaFoldDB" id="A0A0A0JG28"/>
<comment type="caution">
    <text evidence="1">The sequence shown here is derived from an EMBL/GenBank/DDBJ whole genome shotgun (WGS) entry which is preliminary data.</text>
</comment>
<accession>A0A0A0JG28</accession>
<reference evidence="1 2" key="1">
    <citation type="submission" date="2013-08" db="EMBL/GenBank/DDBJ databases">
        <title>The genome sequence of Knoellia sinensis.</title>
        <authorList>
            <person name="Zhu W."/>
            <person name="Wang G."/>
        </authorList>
    </citation>
    <scope>NUCLEOTIDE SEQUENCE [LARGE SCALE GENOMIC DNA]</scope>
    <source>
        <strain evidence="1 2">KCTC 19936</strain>
    </source>
</reference>
<protein>
    <submittedName>
        <fullName evidence="1">Uncharacterized protein</fullName>
    </submittedName>
</protein>
<evidence type="ECO:0000313" key="1">
    <source>
        <dbReference type="EMBL" id="KGN35002.1"/>
    </source>
</evidence>
<gene>
    <name evidence="1" type="ORF">N802_01060</name>
</gene>
<name>A0A0A0JG28_9MICO</name>
<organism evidence="1 2">
    <name type="scientific">Knoellia sinensis KCTC 19936</name>
    <dbReference type="NCBI Taxonomy" id="1385520"/>
    <lineage>
        <taxon>Bacteria</taxon>
        <taxon>Bacillati</taxon>
        <taxon>Actinomycetota</taxon>
        <taxon>Actinomycetes</taxon>
        <taxon>Micrococcales</taxon>
        <taxon>Intrasporangiaceae</taxon>
        <taxon>Knoellia</taxon>
    </lineage>
</organism>
<keyword evidence="2" id="KW-1185">Reference proteome</keyword>
<dbReference type="EMBL" id="AVPJ01000001">
    <property type="protein sequence ID" value="KGN35002.1"/>
    <property type="molecule type" value="Genomic_DNA"/>
</dbReference>
<proteinExistence type="predicted"/>